<dbReference type="EMBL" id="AYLO01000033">
    <property type="protein sequence ID" value="ESS73171.1"/>
    <property type="molecule type" value="Genomic_DNA"/>
</dbReference>
<dbReference type="InterPro" id="IPR025291">
    <property type="entry name" value="DUF4153"/>
</dbReference>
<feature type="transmembrane region" description="Helical" evidence="1">
    <location>
        <begin position="230"/>
        <end position="252"/>
    </location>
</feature>
<evidence type="ECO:0000313" key="3">
    <source>
        <dbReference type="Proteomes" id="UP000017842"/>
    </source>
</evidence>
<evidence type="ECO:0000313" key="2">
    <source>
        <dbReference type="EMBL" id="ESS73171.1"/>
    </source>
</evidence>
<feature type="transmembrane region" description="Helical" evidence="1">
    <location>
        <begin position="37"/>
        <end position="55"/>
    </location>
</feature>
<protein>
    <submittedName>
        <fullName evidence="2">Uncharacterized protein</fullName>
    </submittedName>
</protein>
<feature type="transmembrane region" description="Helical" evidence="1">
    <location>
        <begin position="272"/>
        <end position="290"/>
    </location>
</feature>
<dbReference type="Pfam" id="PF13687">
    <property type="entry name" value="DUF4153"/>
    <property type="match status" value="1"/>
</dbReference>
<proteinExistence type="predicted"/>
<reference evidence="2 3" key="1">
    <citation type="journal article" date="2013" name="Genome Announc.">
        <title>Draft Genome Sequence of the Methanotrophic Gammaproteobacterium Methyloglobulus morosus DSM 22980 Strain KoM1.</title>
        <authorList>
            <person name="Poehlein A."/>
            <person name="Deutzmann J.S."/>
            <person name="Daniel R."/>
            <person name="Simeonova D.D."/>
        </authorList>
    </citation>
    <scope>NUCLEOTIDE SEQUENCE [LARGE SCALE GENOMIC DNA]</scope>
    <source>
        <strain evidence="2 3">KoM1</strain>
    </source>
</reference>
<keyword evidence="1" id="KW-0472">Membrane</keyword>
<dbReference type="STRING" id="1116472.MGMO_34c00150"/>
<feature type="transmembrane region" description="Helical" evidence="1">
    <location>
        <begin position="333"/>
        <end position="354"/>
    </location>
</feature>
<dbReference type="Proteomes" id="UP000017842">
    <property type="component" value="Unassembled WGS sequence"/>
</dbReference>
<organism evidence="2 3">
    <name type="scientific">Methyloglobulus morosus KoM1</name>
    <dbReference type="NCBI Taxonomy" id="1116472"/>
    <lineage>
        <taxon>Bacteria</taxon>
        <taxon>Pseudomonadati</taxon>
        <taxon>Pseudomonadota</taxon>
        <taxon>Gammaproteobacteria</taxon>
        <taxon>Methylococcales</taxon>
        <taxon>Methylococcaceae</taxon>
        <taxon>Methyloglobulus</taxon>
    </lineage>
</organism>
<dbReference type="eggNOG" id="COG2205">
    <property type="taxonomic scope" value="Bacteria"/>
</dbReference>
<dbReference type="AlphaFoldDB" id="V5E0U3"/>
<keyword evidence="1" id="KW-1133">Transmembrane helix</keyword>
<comment type="caution">
    <text evidence="2">The sequence shown here is derived from an EMBL/GenBank/DDBJ whole genome shotgun (WGS) entry which is preliminary data.</text>
</comment>
<dbReference type="RefSeq" id="WP_023493834.1">
    <property type="nucleotide sequence ID" value="NZ_AYLO01000033.1"/>
</dbReference>
<feature type="transmembrane region" description="Helical" evidence="1">
    <location>
        <begin position="183"/>
        <end position="203"/>
    </location>
</feature>
<feature type="transmembrane region" description="Helical" evidence="1">
    <location>
        <begin position="142"/>
        <end position="163"/>
    </location>
</feature>
<keyword evidence="3" id="KW-1185">Reference proteome</keyword>
<feature type="transmembrane region" description="Helical" evidence="1">
    <location>
        <begin position="302"/>
        <end position="321"/>
    </location>
</feature>
<keyword evidence="1" id="KW-0812">Transmembrane</keyword>
<evidence type="ECO:0000256" key="1">
    <source>
        <dbReference type="SAM" id="Phobius"/>
    </source>
</evidence>
<gene>
    <name evidence="2" type="ORF">MGMO_34c00150</name>
</gene>
<feature type="transmembrane region" description="Helical" evidence="1">
    <location>
        <begin position="366"/>
        <end position="387"/>
    </location>
</feature>
<accession>V5E0U3</accession>
<name>V5E0U3_9GAMM</name>
<sequence>MLIAKQTTLLKKQATCILLALIADVLFYQQPVGWTAGLYAALVFTMLVVFNRHLLHTSASKIIGLGVATLIVELVESPGLLPILIDGLGLMTLITLQKRKDLASATLWIKDIALFVERGGWQWYRDCKAIKRISKNKVLDKVNYSFAVMPVTLTLAFSILFILANPIIEKVLSGLNWQLLNPFISYSRWLFWFLISLTLWMMLRPRFLLAKEIVLGQPINLDRWLNKQTIILSLALFNGLFFIQNGLDIVFLWHDEDLPMGVTYAEYAHAGFYSLLAINLLTSAFVLLTFGDHRQAFQTEIAKILVFVWLGQNIFLTLSAINRLLHYIEAYSLTYLRIAALMGMALTAIGLVLIFARIQGNRRNLWLINANAIALTATLYGVCFINMDRIIANYNVRHCLEVTGLGSNIDLPYLQSLGPESLPALRWFQVNAKYSPVQASKAGELITNLDNQLSVESANWRAWTWRKQRQLATNALTLKPEPIGTSGWRY</sequence>
<dbReference type="OrthoDB" id="9767931at2"/>